<keyword evidence="7 9" id="KW-0535">Nitrogen fixation</keyword>
<dbReference type="InterPro" id="IPR034904">
    <property type="entry name" value="FSCA_dom_sf"/>
</dbReference>
<dbReference type="Pfam" id="PF01592">
    <property type="entry name" value="NifU_N"/>
    <property type="match status" value="1"/>
</dbReference>
<feature type="binding site" evidence="10">
    <location>
        <position position="105"/>
    </location>
    <ligand>
        <name>Fe cation</name>
        <dbReference type="ChEBI" id="CHEBI:24875"/>
    </ligand>
</feature>
<dbReference type="NCBIfam" id="TIGR02000">
    <property type="entry name" value="NifU_proper"/>
    <property type="match status" value="1"/>
</dbReference>
<evidence type="ECO:0000256" key="1">
    <source>
        <dbReference type="ARBA" id="ARBA00006420"/>
    </source>
</evidence>
<evidence type="ECO:0000256" key="2">
    <source>
        <dbReference type="ARBA" id="ARBA00015278"/>
    </source>
</evidence>
<keyword evidence="15" id="KW-1185">Reference proteome</keyword>
<evidence type="ECO:0000256" key="4">
    <source>
        <dbReference type="ARBA" id="ARBA00022723"/>
    </source>
</evidence>
<dbReference type="CDD" id="cd06664">
    <property type="entry name" value="IscU_like"/>
    <property type="match status" value="1"/>
</dbReference>
<dbReference type="Gene3D" id="3.90.1010.10">
    <property type="match status" value="1"/>
</dbReference>
<dbReference type="PANTHER" id="PTHR10093">
    <property type="entry name" value="IRON-SULFUR CLUSTER ASSEMBLY ENZYME NIFU HOMOLOG"/>
    <property type="match status" value="1"/>
</dbReference>
<dbReference type="Pfam" id="PF01106">
    <property type="entry name" value="NifU"/>
    <property type="match status" value="1"/>
</dbReference>
<evidence type="ECO:0000313" key="14">
    <source>
        <dbReference type="EMBL" id="MDI6449112.1"/>
    </source>
</evidence>
<dbReference type="InterPro" id="IPR041854">
    <property type="entry name" value="BFD-like_2Fe2S-bd_dom_sf"/>
</dbReference>
<dbReference type="Proteomes" id="UP001431776">
    <property type="component" value="Unassembled WGS sequence"/>
</dbReference>
<feature type="binding site" evidence="10">
    <location>
        <position position="136"/>
    </location>
    <ligand>
        <name>[2Fe-2S] cluster</name>
        <dbReference type="ChEBI" id="CHEBI:190135"/>
    </ligand>
</feature>
<feature type="domain" description="NIF system FeS cluster assembly NifU C-terminal" evidence="11">
    <location>
        <begin position="213"/>
        <end position="279"/>
    </location>
</feature>
<dbReference type="InterPro" id="IPR002871">
    <property type="entry name" value="NIF_FeS_clus_asmbl_NifU_N"/>
</dbReference>
<evidence type="ECO:0000256" key="3">
    <source>
        <dbReference type="ARBA" id="ARBA00022714"/>
    </source>
</evidence>
<keyword evidence="5 10" id="KW-0408">Iron</keyword>
<proteinExistence type="inferred from homology"/>
<evidence type="ECO:0000256" key="8">
    <source>
        <dbReference type="ARBA" id="ARBA00034078"/>
    </source>
</evidence>
<dbReference type="EMBL" id="JASCXX010000008">
    <property type="protein sequence ID" value="MDI6449112.1"/>
    <property type="molecule type" value="Genomic_DNA"/>
</dbReference>
<protein>
    <recommendedName>
        <fullName evidence="2 9">Nitrogen fixation protein NifU</fullName>
    </recommendedName>
</protein>
<comment type="similarity">
    <text evidence="1 9">Belongs to the NifU family.</text>
</comment>
<dbReference type="SUPFAM" id="SSF82649">
    <property type="entry name" value="SufE/NifU"/>
    <property type="match status" value="1"/>
</dbReference>
<feature type="domain" description="NIF system FeS cluster assembly NifU N-terminal" evidence="12">
    <location>
        <begin position="3"/>
        <end position="122"/>
    </location>
</feature>
<dbReference type="Gene3D" id="1.10.10.1100">
    <property type="entry name" value="BFD-like [2Fe-2S]-binding domain"/>
    <property type="match status" value="1"/>
</dbReference>
<comment type="cofactor">
    <cofactor evidence="10">
        <name>[2Fe-2S] cluster</name>
        <dbReference type="ChEBI" id="CHEBI:190135"/>
    </cofactor>
    <text evidence="10">Binds 1 [2Fe-2S] cluster per subunit.</text>
</comment>
<evidence type="ECO:0000259" key="11">
    <source>
        <dbReference type="Pfam" id="PF01106"/>
    </source>
</evidence>
<comment type="cofactor">
    <cofactor evidence="10">
        <name>Fe cation</name>
        <dbReference type="ChEBI" id="CHEBI:24875"/>
    </cofactor>
    <text evidence="10">Binds 1 Fe cation per subunit.</text>
</comment>
<evidence type="ECO:0000256" key="5">
    <source>
        <dbReference type="ARBA" id="ARBA00023004"/>
    </source>
</evidence>
<comment type="cofactor">
    <cofactor evidence="8">
        <name>[2Fe-2S] cluster</name>
        <dbReference type="ChEBI" id="CHEBI:190135"/>
    </cofactor>
</comment>
<keyword evidence="6 10" id="KW-0411">Iron-sulfur</keyword>
<evidence type="ECO:0000259" key="12">
    <source>
        <dbReference type="Pfam" id="PF01592"/>
    </source>
</evidence>
<dbReference type="GO" id="GO:0051537">
    <property type="term" value="F:2 iron, 2 sulfur cluster binding"/>
    <property type="evidence" value="ECO:0007669"/>
    <property type="project" value="UniProtKB-KW"/>
</dbReference>
<dbReference type="PIRSF" id="PIRSF000375">
    <property type="entry name" value="NifU"/>
    <property type="match status" value="1"/>
</dbReference>
<comment type="caution">
    <text evidence="14">The sequence shown here is derived from an EMBL/GenBank/DDBJ whole genome shotgun (WGS) entry which is preliminary data.</text>
</comment>
<feature type="binding site" evidence="10">
    <location>
        <position position="174"/>
    </location>
    <ligand>
        <name>[2Fe-2S] cluster</name>
        <dbReference type="ChEBI" id="CHEBI:190135"/>
    </ligand>
</feature>
<evidence type="ECO:0000256" key="7">
    <source>
        <dbReference type="ARBA" id="ARBA00023231"/>
    </source>
</evidence>
<keyword evidence="4 10" id="KW-0479">Metal-binding</keyword>
<sequence>MWEYTDKVREHFFNPRNVGEIENADGVGEVGSLACGDALKLTFKLDKDGRIADAKFKTFGCASAIATSSVLTELIKGKTLDEAMNVTNRDIADYLGGLPEQKMHCSVMGREALEAAVANYRGGDVKKHELEGHVVCTCFGVTDVEIERVVRENDLTTVEQVTNYCKAGGGCGGCHGEIEKIIERIQGEKVGMHTPPVPRKGKKLTNIQKMQLIQQTINEQIRPALRAHGGNIELIDIEGDTVTVAFRGMCAQCHLAEFTMKDVVETKLREFVSEDIVVEEDKDSVEEGHVHKG</sequence>
<organism evidence="14 15">
    <name type="scientific">Anaerobaca lacustris</name>
    <dbReference type="NCBI Taxonomy" id="3044600"/>
    <lineage>
        <taxon>Bacteria</taxon>
        <taxon>Pseudomonadati</taxon>
        <taxon>Planctomycetota</taxon>
        <taxon>Phycisphaerae</taxon>
        <taxon>Sedimentisphaerales</taxon>
        <taxon>Anaerobacaceae</taxon>
        <taxon>Anaerobaca</taxon>
    </lineage>
</organism>
<dbReference type="InterPro" id="IPR010238">
    <property type="entry name" value="NIF_FeS_clus_asmbl_NifU"/>
</dbReference>
<feature type="binding site" evidence="10">
    <location>
        <position position="138"/>
    </location>
    <ligand>
        <name>[2Fe-2S] cluster</name>
        <dbReference type="ChEBI" id="CHEBI:190135"/>
    </ligand>
</feature>
<keyword evidence="3 10" id="KW-0001">2Fe-2S</keyword>
<evidence type="ECO:0000256" key="6">
    <source>
        <dbReference type="ARBA" id="ARBA00023014"/>
    </source>
</evidence>
<feature type="binding site" evidence="10">
    <location>
        <position position="35"/>
    </location>
    <ligand>
        <name>Fe cation</name>
        <dbReference type="ChEBI" id="CHEBI:24875"/>
    </ligand>
</feature>
<dbReference type="AlphaFoldDB" id="A0AAW6TXI4"/>
<dbReference type="Pfam" id="PF04324">
    <property type="entry name" value="Fer2_BFD"/>
    <property type="match status" value="1"/>
</dbReference>
<dbReference type="InterPro" id="IPR007419">
    <property type="entry name" value="BFD-like_2Fe2S-bd_dom"/>
</dbReference>
<accession>A0AAW6TXI4</accession>
<evidence type="ECO:0000256" key="10">
    <source>
        <dbReference type="PIRSR" id="PIRSR000375-1"/>
    </source>
</evidence>
<dbReference type="RefSeq" id="WP_349244519.1">
    <property type="nucleotide sequence ID" value="NZ_JASCXX010000008.1"/>
</dbReference>
<reference evidence="14" key="1">
    <citation type="submission" date="2023-05" db="EMBL/GenBank/DDBJ databases">
        <title>Anaerotaeda fermentans gen. nov., sp. nov., a novel anaerobic planctomycete of the new family within the order Sedimentisphaerales isolated from Taman Peninsula, Russia.</title>
        <authorList>
            <person name="Khomyakova M.A."/>
            <person name="Merkel A.Y."/>
            <person name="Slobodkin A.I."/>
        </authorList>
    </citation>
    <scope>NUCLEOTIDE SEQUENCE</scope>
    <source>
        <strain evidence="14">M17dextr</strain>
    </source>
</reference>
<name>A0AAW6TXI4_9BACT</name>
<dbReference type="SUPFAM" id="SSF117916">
    <property type="entry name" value="Fe-S cluster assembly (FSCA) domain-like"/>
    <property type="match status" value="1"/>
</dbReference>
<dbReference type="GO" id="GO:0016226">
    <property type="term" value="P:iron-sulfur cluster assembly"/>
    <property type="evidence" value="ECO:0007669"/>
    <property type="project" value="InterPro"/>
</dbReference>
<evidence type="ECO:0000313" key="15">
    <source>
        <dbReference type="Proteomes" id="UP001431776"/>
    </source>
</evidence>
<feature type="binding site" evidence="10">
    <location>
        <position position="61"/>
    </location>
    <ligand>
        <name>Fe cation</name>
        <dbReference type="ChEBI" id="CHEBI:24875"/>
    </ligand>
</feature>
<comment type="function">
    <text evidence="9">May be involved in the formation or repair of [Fe-S] clusters present in iron-sulfur proteins.</text>
</comment>
<dbReference type="Gene3D" id="3.30.300.130">
    <property type="entry name" value="Fe-S cluster assembly (FSCA)"/>
    <property type="match status" value="1"/>
</dbReference>
<dbReference type="InterPro" id="IPR001075">
    <property type="entry name" value="NIF_FeS_clus_asmbl_NifU_C"/>
</dbReference>
<evidence type="ECO:0000259" key="13">
    <source>
        <dbReference type="Pfam" id="PF04324"/>
    </source>
</evidence>
<dbReference type="GO" id="GO:0005506">
    <property type="term" value="F:iron ion binding"/>
    <property type="evidence" value="ECO:0007669"/>
    <property type="project" value="InterPro"/>
</dbReference>
<evidence type="ECO:0000256" key="9">
    <source>
        <dbReference type="PIRNR" id="PIRNR000375"/>
    </source>
</evidence>
<gene>
    <name evidence="14" type="primary">nifU</name>
    <name evidence="14" type="ORF">QJ522_08655</name>
</gene>
<feature type="binding site" evidence="10">
    <location>
        <position position="171"/>
    </location>
    <ligand>
        <name>[2Fe-2S] cluster</name>
        <dbReference type="ChEBI" id="CHEBI:190135"/>
    </ligand>
</feature>
<dbReference type="InterPro" id="IPR016217">
    <property type="entry name" value="N_fixation_NifU"/>
</dbReference>
<feature type="domain" description="BFD-like [2Fe-2S]-binding" evidence="13">
    <location>
        <begin position="134"/>
        <end position="183"/>
    </location>
</feature>